<comment type="caution">
    <text evidence="2">The sequence shown here is derived from an EMBL/GenBank/DDBJ whole genome shotgun (WGS) entry which is preliminary data.</text>
</comment>
<dbReference type="AlphaFoldDB" id="A0AAN6GWW7"/>
<feature type="compositionally biased region" description="Polar residues" evidence="1">
    <location>
        <begin position="116"/>
        <end position="137"/>
    </location>
</feature>
<feature type="compositionally biased region" description="Low complexity" evidence="1">
    <location>
        <begin position="409"/>
        <end position="428"/>
    </location>
</feature>
<feature type="region of interest" description="Disordered" evidence="1">
    <location>
        <begin position="442"/>
        <end position="461"/>
    </location>
</feature>
<feature type="compositionally biased region" description="Low complexity" evidence="1">
    <location>
        <begin position="208"/>
        <end position="222"/>
    </location>
</feature>
<evidence type="ECO:0000313" key="3">
    <source>
        <dbReference type="Proteomes" id="UP001176517"/>
    </source>
</evidence>
<feature type="compositionally biased region" description="Low complexity" evidence="1">
    <location>
        <begin position="178"/>
        <end position="191"/>
    </location>
</feature>
<dbReference type="EMBL" id="JAPDMZ010000015">
    <property type="protein sequence ID" value="KAK0556473.1"/>
    <property type="molecule type" value="Genomic_DNA"/>
</dbReference>
<gene>
    <name evidence="2" type="ORF">OC846_001170</name>
</gene>
<keyword evidence="3" id="KW-1185">Reference proteome</keyword>
<sequence length="461" mass="49319">MQELHSEWRMISTPTGVATDIGTHTEPFLQHNEVHCSFIHHHSLERGTYIVPEEMLFERLRSEDCQPARPPKNDEGRKWLEFDPANRSLIPVDRKPSGDLKQMMKLLKRELAPECDQSSSKETLAQPRSSTPATQAKSPEKRKASPSRVDSRKKAKIKQDITDLESEPQRQKSTAPGRSDSSRPSRTTTFRSDQHITPATEIGPTKQAGRPSTRASASSPRNPDGRAIQTVTPQRDPCVSGSTCGSSKTVISPTSSVVKVMCDQGVQTDAVYIVNITGTYMVNEAQLFDLAARNGWIPPNPYLVGTGNLIDIHPEELAAATTAVSGRRPHPSQLLNNLASAHPVSAAPHQPTPASVPVACATDPAIPPAPVILAATPNASAPTSSTPTFATCTNTAHAANASIEGSVSAGLSSTHSSASSSPHSPFLSNATGQLDTLWDGAAESSETPTAQKLTFHGDFSC</sequence>
<accession>A0AAN6GWW7</accession>
<evidence type="ECO:0000313" key="2">
    <source>
        <dbReference type="EMBL" id="KAK0556473.1"/>
    </source>
</evidence>
<organism evidence="2 3">
    <name type="scientific">Tilletia horrida</name>
    <dbReference type="NCBI Taxonomy" id="155126"/>
    <lineage>
        <taxon>Eukaryota</taxon>
        <taxon>Fungi</taxon>
        <taxon>Dikarya</taxon>
        <taxon>Basidiomycota</taxon>
        <taxon>Ustilaginomycotina</taxon>
        <taxon>Exobasidiomycetes</taxon>
        <taxon>Tilletiales</taxon>
        <taxon>Tilletiaceae</taxon>
        <taxon>Tilletia</taxon>
    </lineage>
</organism>
<dbReference type="Proteomes" id="UP001176517">
    <property type="component" value="Unassembled WGS sequence"/>
</dbReference>
<feature type="region of interest" description="Disordered" evidence="1">
    <location>
        <begin position="111"/>
        <end position="246"/>
    </location>
</feature>
<proteinExistence type="predicted"/>
<feature type="region of interest" description="Disordered" evidence="1">
    <location>
        <begin position="409"/>
        <end position="431"/>
    </location>
</feature>
<evidence type="ECO:0000256" key="1">
    <source>
        <dbReference type="SAM" id="MobiDB-lite"/>
    </source>
</evidence>
<protein>
    <submittedName>
        <fullName evidence="2">Uncharacterized protein</fullName>
    </submittedName>
</protein>
<feature type="compositionally biased region" description="Basic and acidic residues" evidence="1">
    <location>
        <begin position="138"/>
        <end position="161"/>
    </location>
</feature>
<reference evidence="2" key="1">
    <citation type="journal article" date="2023" name="PhytoFront">
        <title>Draft Genome Resources of Seven Strains of Tilletia horrida, Causal Agent of Kernel Smut of Rice.</title>
        <authorList>
            <person name="Khanal S."/>
            <person name="Antony Babu S."/>
            <person name="Zhou X.G."/>
        </authorList>
    </citation>
    <scope>NUCLEOTIDE SEQUENCE</scope>
    <source>
        <strain evidence="2">TX6</strain>
    </source>
</reference>
<name>A0AAN6GWW7_9BASI</name>